<reference evidence="1 2" key="1">
    <citation type="journal article" date="2018" name="Nat. Biotechnol.">
        <title>A standardized bacterial taxonomy based on genome phylogeny substantially revises the tree of life.</title>
        <authorList>
            <person name="Parks D.H."/>
            <person name="Chuvochina M."/>
            <person name="Waite D.W."/>
            <person name="Rinke C."/>
            <person name="Skarshewski A."/>
            <person name="Chaumeil P.A."/>
            <person name="Hugenholtz P."/>
        </authorList>
    </citation>
    <scope>NUCLEOTIDE SEQUENCE [LARGE SCALE GENOMIC DNA]</scope>
    <source>
        <strain evidence="1">UBA9015</strain>
    </source>
</reference>
<evidence type="ECO:0000313" key="1">
    <source>
        <dbReference type="EMBL" id="HCB75677.1"/>
    </source>
</evidence>
<dbReference type="AlphaFoldDB" id="A0A3D0WA90"/>
<organism evidence="1 2">
    <name type="scientific">Sphingomonas bacterium</name>
    <dbReference type="NCBI Taxonomy" id="1895847"/>
    <lineage>
        <taxon>Bacteria</taxon>
        <taxon>Pseudomonadati</taxon>
        <taxon>Pseudomonadota</taxon>
        <taxon>Alphaproteobacteria</taxon>
        <taxon>Sphingomonadales</taxon>
        <taxon>Sphingomonadaceae</taxon>
        <taxon>Sphingomonas</taxon>
    </lineage>
</organism>
<evidence type="ECO:0000313" key="2">
    <source>
        <dbReference type="Proteomes" id="UP000262699"/>
    </source>
</evidence>
<gene>
    <name evidence="1" type="ORF">DEP91_05810</name>
</gene>
<accession>A0A3D0WA90</accession>
<protein>
    <submittedName>
        <fullName evidence="1">Uncharacterized protein</fullName>
    </submittedName>
</protein>
<comment type="caution">
    <text evidence="1">The sequence shown here is derived from an EMBL/GenBank/DDBJ whole genome shotgun (WGS) entry which is preliminary data.</text>
</comment>
<sequence length="59" mass="6422">MNLTELQKRRDVSIGNAARAASVEARKSHEGLARGYASQIASSQDEEKIDARAIARPKV</sequence>
<dbReference type="EMBL" id="DOYJ01000163">
    <property type="protein sequence ID" value="HCB75677.1"/>
    <property type="molecule type" value="Genomic_DNA"/>
</dbReference>
<proteinExistence type="predicted"/>
<dbReference type="Proteomes" id="UP000262699">
    <property type="component" value="Unassembled WGS sequence"/>
</dbReference>
<name>A0A3D0WA90_9SPHN</name>